<dbReference type="PANTHER" id="PTHR10666">
    <property type="entry name" value="UBIQUITIN"/>
    <property type="match status" value="1"/>
</dbReference>
<dbReference type="InterPro" id="IPR050158">
    <property type="entry name" value="Ubiquitin_ubiquitin-like"/>
</dbReference>
<dbReference type="CDD" id="cd17039">
    <property type="entry name" value="Ubl_ubiquitin_like"/>
    <property type="match status" value="1"/>
</dbReference>
<comment type="caution">
    <text evidence="3">The sequence shown here is derived from an EMBL/GenBank/DDBJ whole genome shotgun (WGS) entry which is preliminary data.</text>
</comment>
<dbReference type="Gene3D" id="3.10.20.90">
    <property type="entry name" value="Phosphatidylinositol 3-kinase Catalytic Subunit, Chain A, domain 1"/>
    <property type="match status" value="1"/>
</dbReference>
<dbReference type="Pfam" id="PF00240">
    <property type="entry name" value="ubiquitin"/>
    <property type="match status" value="1"/>
</dbReference>
<dbReference type="PROSITE" id="PS50053">
    <property type="entry name" value="UBIQUITIN_2"/>
    <property type="match status" value="2"/>
</dbReference>
<dbReference type="SMART" id="SM00213">
    <property type="entry name" value="UBQ"/>
    <property type="match status" value="1"/>
</dbReference>
<feature type="domain" description="Ubiquitin-like" evidence="2">
    <location>
        <begin position="1"/>
        <end position="76"/>
    </location>
</feature>
<dbReference type="InterPro" id="IPR000626">
    <property type="entry name" value="Ubiquitin-like_dom"/>
</dbReference>
<protein>
    <recommendedName>
        <fullName evidence="2">Ubiquitin-like domain-containing protein</fullName>
    </recommendedName>
</protein>
<dbReference type="SUPFAM" id="SSF54236">
    <property type="entry name" value="Ubiquitin-like"/>
    <property type="match status" value="1"/>
</dbReference>
<name>A0AAW1R8C7_9CHLO</name>
<evidence type="ECO:0000256" key="1">
    <source>
        <dbReference type="ARBA" id="ARBA00022499"/>
    </source>
</evidence>
<dbReference type="InterPro" id="IPR029071">
    <property type="entry name" value="Ubiquitin-like_domsf"/>
</dbReference>
<dbReference type="EMBL" id="JALJOR010000001">
    <property type="protein sequence ID" value="KAK9829641.1"/>
    <property type="molecule type" value="Genomic_DNA"/>
</dbReference>
<reference evidence="3 4" key="1">
    <citation type="journal article" date="2024" name="Nat. Commun.">
        <title>Phylogenomics reveals the evolutionary origins of lichenization in chlorophyte algae.</title>
        <authorList>
            <person name="Puginier C."/>
            <person name="Libourel C."/>
            <person name="Otte J."/>
            <person name="Skaloud P."/>
            <person name="Haon M."/>
            <person name="Grisel S."/>
            <person name="Petersen M."/>
            <person name="Berrin J.G."/>
            <person name="Delaux P.M."/>
            <person name="Dal Grande F."/>
            <person name="Keller J."/>
        </authorList>
    </citation>
    <scope>NUCLEOTIDE SEQUENCE [LARGE SCALE GENOMIC DNA]</scope>
    <source>
        <strain evidence="3 4">SAG 2043</strain>
    </source>
</reference>
<evidence type="ECO:0000313" key="4">
    <source>
        <dbReference type="Proteomes" id="UP001489004"/>
    </source>
</evidence>
<dbReference type="InterPro" id="IPR019956">
    <property type="entry name" value="Ubiquitin_dom"/>
</dbReference>
<accession>A0AAW1R8C7</accession>
<keyword evidence="4" id="KW-1185">Reference proteome</keyword>
<organism evidence="3 4">
    <name type="scientific">[Myrmecia] bisecta</name>
    <dbReference type="NCBI Taxonomy" id="41462"/>
    <lineage>
        <taxon>Eukaryota</taxon>
        <taxon>Viridiplantae</taxon>
        <taxon>Chlorophyta</taxon>
        <taxon>core chlorophytes</taxon>
        <taxon>Trebouxiophyceae</taxon>
        <taxon>Trebouxiales</taxon>
        <taxon>Trebouxiaceae</taxon>
        <taxon>Myrmecia</taxon>
    </lineage>
</organism>
<dbReference type="FunFam" id="3.10.20.90:FF:000222">
    <property type="entry name" value="Polyubiquitin 5"/>
    <property type="match status" value="1"/>
</dbReference>
<evidence type="ECO:0000259" key="2">
    <source>
        <dbReference type="PROSITE" id="PS50053"/>
    </source>
</evidence>
<proteinExistence type="predicted"/>
<dbReference type="GO" id="GO:0003729">
    <property type="term" value="F:mRNA binding"/>
    <property type="evidence" value="ECO:0007669"/>
    <property type="project" value="UniProtKB-ARBA"/>
</dbReference>
<dbReference type="Proteomes" id="UP001489004">
    <property type="component" value="Unassembled WGS sequence"/>
</dbReference>
<dbReference type="AlphaFoldDB" id="A0AAW1R8C7"/>
<dbReference type="PRINTS" id="PR00348">
    <property type="entry name" value="UBIQUITIN"/>
</dbReference>
<gene>
    <name evidence="3" type="ORF">WJX72_007044</name>
</gene>
<feature type="domain" description="Ubiquitin-like" evidence="2">
    <location>
        <begin position="79"/>
        <end position="181"/>
    </location>
</feature>
<keyword evidence="1" id="KW-1017">Isopeptide bond</keyword>
<sequence length="205" mass="23001">MQVFVRTVAGKTIAVNVDSSELVGSVKIAVQGKEGVPAHQQGLVFEGKQLEEGRCLAHYNIRSESTLHMVSRLRGGKLMQLTIRPRIQKDKWSLYWKESMETKTELLEEYTVQVDSASTVTALQKEVSQKLKWEPVDNLLRLEGFKDPWEFSVYKGRMLKADATLEQSGITADAPVITVRRVLVAEGWKIVTGGDEDSSSDEDDF</sequence>
<evidence type="ECO:0000313" key="3">
    <source>
        <dbReference type="EMBL" id="KAK9829641.1"/>
    </source>
</evidence>